<comment type="caution">
    <text evidence="1">The sequence shown here is derived from an EMBL/GenBank/DDBJ whole genome shotgun (WGS) entry which is preliminary data.</text>
</comment>
<evidence type="ECO:0000313" key="1">
    <source>
        <dbReference type="EMBL" id="RKF17707.1"/>
    </source>
</evidence>
<dbReference type="AlphaFoldDB" id="A0A420EAI2"/>
<proteinExistence type="predicted"/>
<dbReference type="RefSeq" id="WP_120325860.1">
    <property type="nucleotide sequence ID" value="NZ_RAPF01000012.1"/>
</dbReference>
<dbReference type="Proteomes" id="UP000284395">
    <property type="component" value="Unassembled WGS sequence"/>
</dbReference>
<protein>
    <submittedName>
        <fullName evidence="1">Type-F conjugative transfer system protein TraW</fullName>
    </submittedName>
</protein>
<dbReference type="EMBL" id="RAPF01000012">
    <property type="protein sequence ID" value="RKF17707.1"/>
    <property type="molecule type" value="Genomic_DNA"/>
</dbReference>
<gene>
    <name evidence="1" type="primary">traW</name>
    <name evidence="1" type="ORF">D6851_15725</name>
</gene>
<keyword evidence="2" id="KW-1185">Reference proteome</keyword>
<reference evidence="1 2" key="1">
    <citation type="submission" date="2018-09" db="EMBL/GenBank/DDBJ databases">
        <title>Altererythrobacter spongiae sp. nov., isolated from a marine sponge.</title>
        <authorList>
            <person name="Zhuang L."/>
            <person name="Luo L."/>
        </authorList>
    </citation>
    <scope>NUCLEOTIDE SEQUENCE [LARGE SCALE GENOMIC DNA]</scope>
    <source>
        <strain evidence="1 2">HN-Y73</strain>
    </source>
</reference>
<dbReference type="NCBIfam" id="TIGR02743">
    <property type="entry name" value="TraW"/>
    <property type="match status" value="1"/>
</dbReference>
<dbReference type="InterPro" id="IPR014114">
    <property type="entry name" value="TraW"/>
</dbReference>
<name>A0A420EAI2_9SPHN</name>
<dbReference type="OrthoDB" id="7171737at2"/>
<organism evidence="1 2">
    <name type="scientific">Altericroceibacterium spongiae</name>
    <dbReference type="NCBI Taxonomy" id="2320269"/>
    <lineage>
        <taxon>Bacteria</taxon>
        <taxon>Pseudomonadati</taxon>
        <taxon>Pseudomonadota</taxon>
        <taxon>Alphaproteobacteria</taxon>
        <taxon>Sphingomonadales</taxon>
        <taxon>Erythrobacteraceae</taxon>
        <taxon>Altericroceibacterium</taxon>
    </lineage>
</organism>
<evidence type="ECO:0000313" key="2">
    <source>
        <dbReference type="Proteomes" id="UP000284395"/>
    </source>
</evidence>
<accession>A0A420EAI2</accession>
<sequence>MKAPVILGAIIGVFTGPLLPGAGALSAKDFGQFGEAWPIIEPDLFQTIKAKLVAAEKSGKLDDLNARFAQRVKQKVMRPSPVSGIRPATQNKTWTFDPSVSVDRNISDDKGHLIAVAGQRVNPFDYVSLSQELIFIDGDRSSEVSWAMAQGSDREVKIIMVNGSPFEAMKEHKRRFYFDQQGTLSEKFGIRHTPATVQQTQNVLTISEISLDGGMQ</sequence>